<feature type="chain" id="PRO_5047184537" evidence="1">
    <location>
        <begin position="24"/>
        <end position="140"/>
    </location>
</feature>
<dbReference type="InterPro" id="IPR026444">
    <property type="entry name" value="Secre_tail"/>
</dbReference>
<evidence type="ECO:0000256" key="1">
    <source>
        <dbReference type="SAM" id="SignalP"/>
    </source>
</evidence>
<keyword evidence="1" id="KW-0732">Signal</keyword>
<keyword evidence="4" id="KW-1185">Reference proteome</keyword>
<dbReference type="Proteomes" id="UP001593833">
    <property type="component" value="Unassembled WGS sequence"/>
</dbReference>
<name>A0ABV6YJW8_UNCEI</name>
<accession>A0ABV6YJW8</accession>
<organism evidence="3 4">
    <name type="scientific">Eiseniibacteriota bacterium</name>
    <dbReference type="NCBI Taxonomy" id="2212470"/>
    <lineage>
        <taxon>Bacteria</taxon>
        <taxon>Candidatus Eiseniibacteriota</taxon>
    </lineage>
</organism>
<evidence type="ECO:0000313" key="3">
    <source>
        <dbReference type="EMBL" id="MFC1572610.1"/>
    </source>
</evidence>
<proteinExistence type="predicted"/>
<sequence>MRISQVFLSALVLLLLAGATAQAQIAHGYSNVFAIDTVMEVDRGDSPSWVTALTSISPNPFNAQTTIEFALAESGAVELTVFDLRGRLVRILDRESRPSGQYRAMWNGCDDEGRAMPAGVYFCRLVSSHEVQTRILNLVK</sequence>
<dbReference type="NCBIfam" id="TIGR04183">
    <property type="entry name" value="Por_Secre_tail"/>
    <property type="match status" value="1"/>
</dbReference>
<evidence type="ECO:0000313" key="4">
    <source>
        <dbReference type="Proteomes" id="UP001593833"/>
    </source>
</evidence>
<dbReference type="InterPro" id="IPR025965">
    <property type="entry name" value="FlgD/Vpr_Ig-like"/>
</dbReference>
<comment type="caution">
    <text evidence="3">The sequence shown here is derived from an EMBL/GenBank/DDBJ whole genome shotgun (WGS) entry which is preliminary data.</text>
</comment>
<reference evidence="3 4" key="1">
    <citation type="submission" date="2024-09" db="EMBL/GenBank/DDBJ databases">
        <authorList>
            <person name="D'Angelo T."/>
        </authorList>
    </citation>
    <scope>NUCLEOTIDE SEQUENCE [LARGE SCALE GENOMIC DNA]</scope>
    <source>
        <strain evidence="3">SAG AM-320-E07</strain>
    </source>
</reference>
<gene>
    <name evidence="3" type="ORF">ACFL6M_03320</name>
</gene>
<feature type="domain" description="FlgD/Vpr Ig-like" evidence="2">
    <location>
        <begin position="64"/>
        <end position="124"/>
    </location>
</feature>
<evidence type="ECO:0000259" key="2">
    <source>
        <dbReference type="Pfam" id="PF13860"/>
    </source>
</evidence>
<dbReference type="EMBL" id="JBHPKH010000024">
    <property type="protein sequence ID" value="MFC1572610.1"/>
    <property type="molecule type" value="Genomic_DNA"/>
</dbReference>
<dbReference type="Pfam" id="PF13860">
    <property type="entry name" value="FlgD_ig"/>
    <property type="match status" value="1"/>
</dbReference>
<feature type="signal peptide" evidence="1">
    <location>
        <begin position="1"/>
        <end position="23"/>
    </location>
</feature>
<protein>
    <submittedName>
        <fullName evidence="3">FlgD immunoglobulin-like domain containing protein</fullName>
    </submittedName>
</protein>
<dbReference type="Gene3D" id="2.60.40.4070">
    <property type="match status" value="1"/>
</dbReference>